<comment type="caution">
    <text evidence="5">The sequence shown here is derived from an EMBL/GenBank/DDBJ whole genome shotgun (WGS) entry which is preliminary data.</text>
</comment>
<sequence length="177" mass="20065">MKFRFISPIFQLLVVIFGWAFFSYVQADSITGRVTKVLDGDQITIVDSAGKQYTVKIMGVDAPERYQPFGDKALQNLSVMVFNREVDVEKPMLDRNGLLLGKVMVAPHDSQCAQNSCQKTVDTGLEQIKAGLAWWFRTKEQSAEEGAQYGQAEFAAKIHRNGLWSETNPIPPWKWKY</sequence>
<dbReference type="GO" id="GO:0004519">
    <property type="term" value="F:endonuclease activity"/>
    <property type="evidence" value="ECO:0007669"/>
    <property type="project" value="UniProtKB-KW"/>
</dbReference>
<reference evidence="5 6" key="1">
    <citation type="submission" date="2019-03" db="EMBL/GenBank/DDBJ databases">
        <title>Genomic Encyclopedia of Type Strains, Phase IV (KMG-IV): sequencing the most valuable type-strain genomes for metagenomic binning, comparative biology and taxonomic classification.</title>
        <authorList>
            <person name="Goeker M."/>
        </authorList>
    </citation>
    <scope>NUCLEOTIDE SEQUENCE [LARGE SCALE GENOMIC DNA]</scope>
    <source>
        <strain evidence="5 6">DSM 100309</strain>
    </source>
</reference>
<dbReference type="EMBL" id="SMCO01000002">
    <property type="protein sequence ID" value="TCV89666.1"/>
    <property type="molecule type" value="Genomic_DNA"/>
</dbReference>
<dbReference type="OrthoDB" id="9805504at2"/>
<dbReference type="SUPFAM" id="SSF50199">
    <property type="entry name" value="Staphylococcal nuclease"/>
    <property type="match status" value="1"/>
</dbReference>
<dbReference type="InterPro" id="IPR016071">
    <property type="entry name" value="Staphylococal_nuclease_OB-fold"/>
</dbReference>
<dbReference type="PANTHER" id="PTHR12302:SF3">
    <property type="entry name" value="SERINE_THREONINE-PROTEIN KINASE 31"/>
    <property type="match status" value="1"/>
</dbReference>
<keyword evidence="3" id="KW-0378">Hydrolase</keyword>
<organism evidence="5 6">
    <name type="scientific">Sulfurirhabdus autotrophica</name>
    <dbReference type="NCBI Taxonomy" id="1706046"/>
    <lineage>
        <taxon>Bacteria</taxon>
        <taxon>Pseudomonadati</taxon>
        <taxon>Pseudomonadota</taxon>
        <taxon>Betaproteobacteria</taxon>
        <taxon>Nitrosomonadales</taxon>
        <taxon>Sulfuricellaceae</taxon>
        <taxon>Sulfurirhabdus</taxon>
    </lineage>
</organism>
<evidence type="ECO:0000256" key="2">
    <source>
        <dbReference type="ARBA" id="ARBA00022759"/>
    </source>
</evidence>
<evidence type="ECO:0000256" key="1">
    <source>
        <dbReference type="ARBA" id="ARBA00022722"/>
    </source>
</evidence>
<dbReference type="PROSITE" id="PS50830">
    <property type="entry name" value="TNASE_3"/>
    <property type="match status" value="1"/>
</dbReference>
<dbReference type="SMART" id="SM00318">
    <property type="entry name" value="SNc"/>
    <property type="match status" value="1"/>
</dbReference>
<dbReference type="RefSeq" id="WP_124947025.1">
    <property type="nucleotide sequence ID" value="NZ_BHVT01000057.1"/>
</dbReference>
<protein>
    <submittedName>
        <fullName evidence="5">Endonuclease YncB(Thermonuclease family)</fullName>
    </submittedName>
</protein>
<feature type="domain" description="TNase-like" evidence="4">
    <location>
        <begin position="28"/>
        <end position="166"/>
    </location>
</feature>
<name>A0A4R3YCD2_9PROT</name>
<keyword evidence="6" id="KW-1185">Reference proteome</keyword>
<evidence type="ECO:0000256" key="3">
    <source>
        <dbReference type="ARBA" id="ARBA00022801"/>
    </source>
</evidence>
<proteinExistence type="predicted"/>
<keyword evidence="1" id="KW-0540">Nuclease</keyword>
<evidence type="ECO:0000259" key="4">
    <source>
        <dbReference type="PROSITE" id="PS50830"/>
    </source>
</evidence>
<accession>A0A4R3YCD2</accession>
<dbReference type="Pfam" id="PF00565">
    <property type="entry name" value="SNase"/>
    <property type="match status" value="1"/>
</dbReference>
<gene>
    <name evidence="5" type="ORF">EDC63_102186</name>
</gene>
<dbReference type="InterPro" id="IPR035437">
    <property type="entry name" value="SNase_OB-fold_sf"/>
</dbReference>
<dbReference type="PANTHER" id="PTHR12302">
    <property type="entry name" value="EBNA2 BINDING PROTEIN P100"/>
    <property type="match status" value="1"/>
</dbReference>
<evidence type="ECO:0000313" key="5">
    <source>
        <dbReference type="EMBL" id="TCV89666.1"/>
    </source>
</evidence>
<dbReference type="Gene3D" id="2.40.50.90">
    <property type="match status" value="1"/>
</dbReference>
<evidence type="ECO:0000313" key="6">
    <source>
        <dbReference type="Proteomes" id="UP000295367"/>
    </source>
</evidence>
<dbReference type="Proteomes" id="UP000295367">
    <property type="component" value="Unassembled WGS sequence"/>
</dbReference>
<keyword evidence="2 5" id="KW-0255">Endonuclease</keyword>
<dbReference type="AlphaFoldDB" id="A0A4R3YCD2"/>
<dbReference type="GO" id="GO:0016787">
    <property type="term" value="F:hydrolase activity"/>
    <property type="evidence" value="ECO:0007669"/>
    <property type="project" value="UniProtKB-KW"/>
</dbReference>